<dbReference type="InterPro" id="IPR025558">
    <property type="entry name" value="DUF4283"/>
</dbReference>
<feature type="region of interest" description="Disordered" evidence="1">
    <location>
        <begin position="1"/>
        <end position="33"/>
    </location>
</feature>
<feature type="domain" description="DUF4283" evidence="2">
    <location>
        <begin position="96"/>
        <end position="178"/>
    </location>
</feature>
<evidence type="ECO:0000313" key="4">
    <source>
        <dbReference type="Proteomes" id="UP000187203"/>
    </source>
</evidence>
<evidence type="ECO:0000313" key="3">
    <source>
        <dbReference type="EMBL" id="OMP10902.1"/>
    </source>
</evidence>
<name>A0A1R3KV03_9ROSI</name>
<protein>
    <recommendedName>
        <fullName evidence="2">DUF4283 domain-containing protein</fullName>
    </recommendedName>
</protein>
<dbReference type="PANTHER" id="PTHR31286:SF99">
    <property type="entry name" value="DUF4283 DOMAIN-CONTAINING PROTEIN"/>
    <property type="match status" value="1"/>
</dbReference>
<proteinExistence type="predicted"/>
<feature type="compositionally biased region" description="Basic and acidic residues" evidence="1">
    <location>
        <begin position="427"/>
        <end position="441"/>
    </location>
</feature>
<organism evidence="3 4">
    <name type="scientific">Corchorus olitorius</name>
    <dbReference type="NCBI Taxonomy" id="93759"/>
    <lineage>
        <taxon>Eukaryota</taxon>
        <taxon>Viridiplantae</taxon>
        <taxon>Streptophyta</taxon>
        <taxon>Embryophyta</taxon>
        <taxon>Tracheophyta</taxon>
        <taxon>Spermatophyta</taxon>
        <taxon>Magnoliopsida</taxon>
        <taxon>eudicotyledons</taxon>
        <taxon>Gunneridae</taxon>
        <taxon>Pentapetalae</taxon>
        <taxon>rosids</taxon>
        <taxon>malvids</taxon>
        <taxon>Malvales</taxon>
        <taxon>Malvaceae</taxon>
        <taxon>Grewioideae</taxon>
        <taxon>Apeibeae</taxon>
        <taxon>Corchorus</taxon>
    </lineage>
</organism>
<evidence type="ECO:0000256" key="1">
    <source>
        <dbReference type="SAM" id="MobiDB-lite"/>
    </source>
</evidence>
<dbReference type="STRING" id="93759.A0A1R3KV03"/>
<sequence>MMDSERETENRGRSGEEDDQLQRSTKKVKAAEGPCDGNVPAALSFKKAMMGVRKNPIARFDELGSLESDEGLIHIAQKDVWPFLSLSENFKIHIRNQWKDCILVKLLGRNISYNVLCDRLHKLWNPKGDWDLVDVCSGYCVAKFSSLDDLRRVMDNGPWTVFGHYLTIRRWQPDFNPATATIDSTALWVRFPALPIEYFHPRILMAMGKTLVFFEDRWLPVEYEGLKHICFRCGRAGISGQCTACPVEAVTEVNPAEKGDETAANGDVRHSDAAQLGGHREATVNLTTGDFWPWILVQPRKPRKSSNQNQKSRTPLMAGRGDKAGSRFSALAEEGEHLNLPDENSLNEERNQIVEAWEKGVYNNTSKGSVGPGVGAFKALRQPRRDVNFGPRTAVQKNADLPKASGSRGPDAAKRTSVYRSKSRVSLAEHDTVEPVDREENLSDSIEDDDLMEDNFHSLGLDAAEKGLIAMLRDNDGGWVTKNGPLQELVLNYYRDFYTADEEGRLPLETVVQPIISGPKEYFELV</sequence>
<dbReference type="Proteomes" id="UP000187203">
    <property type="component" value="Unassembled WGS sequence"/>
</dbReference>
<feature type="region of interest" description="Disordered" evidence="1">
    <location>
        <begin position="299"/>
        <end position="323"/>
    </location>
</feature>
<dbReference type="InterPro" id="IPR040256">
    <property type="entry name" value="At4g02000-like"/>
</dbReference>
<feature type="region of interest" description="Disordered" evidence="1">
    <location>
        <begin position="390"/>
        <end position="449"/>
    </location>
</feature>
<feature type="compositionally biased region" description="Basic and acidic residues" evidence="1">
    <location>
        <begin position="1"/>
        <end position="15"/>
    </location>
</feature>
<comment type="caution">
    <text evidence="3">The sequence shown here is derived from an EMBL/GenBank/DDBJ whole genome shotgun (WGS) entry which is preliminary data.</text>
</comment>
<dbReference type="AlphaFoldDB" id="A0A1R3KV03"/>
<reference evidence="4" key="1">
    <citation type="submission" date="2013-09" db="EMBL/GenBank/DDBJ databases">
        <title>Corchorus olitorius genome sequencing.</title>
        <authorList>
            <person name="Alam M."/>
            <person name="Haque M.S."/>
            <person name="Islam M.S."/>
            <person name="Emdad E.M."/>
            <person name="Islam M.M."/>
            <person name="Ahmed B."/>
            <person name="Halim A."/>
            <person name="Hossen Q.M.M."/>
            <person name="Hossain M.Z."/>
            <person name="Ahmed R."/>
            <person name="Khan M.M."/>
            <person name="Islam R."/>
            <person name="Rashid M.M."/>
            <person name="Khan S.A."/>
            <person name="Rahman M.S."/>
            <person name="Alam M."/>
            <person name="Yahiya A.S."/>
            <person name="Khan M.S."/>
            <person name="Azam M.S."/>
            <person name="Haque T."/>
            <person name="Lashkar M.Z.H."/>
            <person name="Akhand A.I."/>
            <person name="Morshed G."/>
            <person name="Roy S."/>
            <person name="Uddin K.S."/>
            <person name="Rabeya T."/>
            <person name="Hossain A.S."/>
            <person name="Chowdhury A."/>
            <person name="Snigdha A.R."/>
            <person name="Mortoza M.S."/>
            <person name="Matin S.A."/>
            <person name="Hoque S.M.E."/>
            <person name="Islam M.K."/>
            <person name="Roy D.K."/>
            <person name="Haider R."/>
            <person name="Moosa M.M."/>
            <person name="Elias S.M."/>
            <person name="Hasan A.M."/>
            <person name="Jahan S."/>
            <person name="Shafiuddin M."/>
            <person name="Mahmood N."/>
            <person name="Shommy N.S."/>
        </authorList>
    </citation>
    <scope>NUCLEOTIDE SEQUENCE [LARGE SCALE GENOMIC DNA]</scope>
    <source>
        <strain evidence="4">cv. O-4</strain>
    </source>
</reference>
<dbReference type="PANTHER" id="PTHR31286">
    <property type="entry name" value="GLYCINE-RICH CELL WALL STRUCTURAL PROTEIN 1.8-LIKE"/>
    <property type="match status" value="1"/>
</dbReference>
<dbReference type="EMBL" id="AWUE01011147">
    <property type="protein sequence ID" value="OMP10902.1"/>
    <property type="molecule type" value="Genomic_DNA"/>
</dbReference>
<dbReference type="OrthoDB" id="1000334at2759"/>
<gene>
    <name evidence="3" type="ORF">COLO4_04181</name>
</gene>
<keyword evidence="4" id="KW-1185">Reference proteome</keyword>
<dbReference type="Pfam" id="PF14111">
    <property type="entry name" value="DUF4283"/>
    <property type="match status" value="1"/>
</dbReference>
<evidence type="ECO:0000259" key="2">
    <source>
        <dbReference type="Pfam" id="PF14111"/>
    </source>
</evidence>
<accession>A0A1R3KV03</accession>